<dbReference type="GO" id="GO:0070139">
    <property type="term" value="F:SUMO-specific endopeptidase activity"/>
    <property type="evidence" value="ECO:0007669"/>
    <property type="project" value="TreeGrafter"/>
</dbReference>
<evidence type="ECO:0000256" key="3">
    <source>
        <dbReference type="ARBA" id="ARBA00022670"/>
    </source>
</evidence>
<proteinExistence type="inferred from homology"/>
<evidence type="ECO:0000313" key="8">
    <source>
        <dbReference type="Proteomes" id="UP000268162"/>
    </source>
</evidence>
<sequence length="69" mass="8225">LLVYPFSGIKSVSITRSDTSRLRPEEYLNDTIIEFYLKYLQDRLRESNPDLVNQVHFFNSFFYSQLTAK</sequence>
<dbReference type="GO" id="GO:0006508">
    <property type="term" value="P:proteolysis"/>
    <property type="evidence" value="ECO:0007669"/>
    <property type="project" value="UniProtKB-KW"/>
</dbReference>
<feature type="domain" description="Ubiquitin-like protease family profile" evidence="6">
    <location>
        <begin position="12"/>
        <end position="69"/>
    </location>
</feature>
<keyword evidence="2" id="KW-0597">Phosphoprotein</keyword>
<feature type="non-terminal residue" evidence="7">
    <location>
        <position position="69"/>
    </location>
</feature>
<dbReference type="InterPro" id="IPR038765">
    <property type="entry name" value="Papain-like_cys_pep_sf"/>
</dbReference>
<dbReference type="GO" id="GO:0005634">
    <property type="term" value="C:nucleus"/>
    <property type="evidence" value="ECO:0007669"/>
    <property type="project" value="TreeGrafter"/>
</dbReference>
<dbReference type="Pfam" id="PF02902">
    <property type="entry name" value="Peptidase_C48"/>
    <property type="match status" value="1"/>
</dbReference>
<dbReference type="InterPro" id="IPR003653">
    <property type="entry name" value="Peptidase_C48_C"/>
</dbReference>
<organism evidence="7 8">
    <name type="scientific">Dimargaris cristalligena</name>
    <dbReference type="NCBI Taxonomy" id="215637"/>
    <lineage>
        <taxon>Eukaryota</taxon>
        <taxon>Fungi</taxon>
        <taxon>Fungi incertae sedis</taxon>
        <taxon>Zoopagomycota</taxon>
        <taxon>Kickxellomycotina</taxon>
        <taxon>Dimargaritomycetes</taxon>
        <taxon>Dimargaritales</taxon>
        <taxon>Dimargaritaceae</taxon>
        <taxon>Dimargaris</taxon>
    </lineage>
</organism>
<dbReference type="AlphaFoldDB" id="A0A4P9ZXV0"/>
<dbReference type="PROSITE" id="PS50600">
    <property type="entry name" value="ULP_PROTEASE"/>
    <property type="match status" value="1"/>
</dbReference>
<dbReference type="GO" id="GO:0016926">
    <property type="term" value="P:protein desumoylation"/>
    <property type="evidence" value="ECO:0007669"/>
    <property type="project" value="TreeGrafter"/>
</dbReference>
<dbReference type="Proteomes" id="UP000268162">
    <property type="component" value="Unassembled WGS sequence"/>
</dbReference>
<reference evidence="8" key="1">
    <citation type="journal article" date="2018" name="Nat. Microbiol.">
        <title>Leveraging single-cell genomics to expand the fungal tree of life.</title>
        <authorList>
            <person name="Ahrendt S.R."/>
            <person name="Quandt C.A."/>
            <person name="Ciobanu D."/>
            <person name="Clum A."/>
            <person name="Salamov A."/>
            <person name="Andreopoulos B."/>
            <person name="Cheng J.F."/>
            <person name="Woyke T."/>
            <person name="Pelin A."/>
            <person name="Henrissat B."/>
            <person name="Reynolds N.K."/>
            <person name="Benny G.L."/>
            <person name="Smith M.E."/>
            <person name="James T.Y."/>
            <person name="Grigoriev I.V."/>
        </authorList>
    </citation>
    <scope>NUCLEOTIDE SEQUENCE [LARGE SCALE GENOMIC DNA]</scope>
    <source>
        <strain evidence="8">RSA 468</strain>
    </source>
</reference>
<dbReference type="GO" id="GO:0005737">
    <property type="term" value="C:cytoplasm"/>
    <property type="evidence" value="ECO:0007669"/>
    <property type="project" value="TreeGrafter"/>
</dbReference>
<accession>A0A4P9ZXV0</accession>
<evidence type="ECO:0000256" key="1">
    <source>
        <dbReference type="ARBA" id="ARBA00005234"/>
    </source>
</evidence>
<dbReference type="Gene3D" id="3.40.395.10">
    <property type="entry name" value="Adenoviral Proteinase, Chain A"/>
    <property type="match status" value="1"/>
</dbReference>
<dbReference type="STRING" id="215637.A0A4P9ZXV0"/>
<evidence type="ECO:0000259" key="6">
    <source>
        <dbReference type="PROSITE" id="PS50600"/>
    </source>
</evidence>
<evidence type="ECO:0000256" key="5">
    <source>
        <dbReference type="ARBA" id="ARBA00022801"/>
    </source>
</evidence>
<dbReference type="InterPro" id="IPR051947">
    <property type="entry name" value="Sentrin-specific_protease"/>
</dbReference>
<name>A0A4P9ZXV0_9FUNG</name>
<keyword evidence="5" id="KW-0378">Hydrolase</keyword>
<keyword evidence="8" id="KW-1185">Reference proteome</keyword>
<evidence type="ECO:0000256" key="4">
    <source>
        <dbReference type="ARBA" id="ARBA00022786"/>
    </source>
</evidence>
<dbReference type="PANTHER" id="PTHR46896:SF3">
    <property type="entry name" value="FI06413P-RELATED"/>
    <property type="match status" value="1"/>
</dbReference>
<comment type="similarity">
    <text evidence="1">Belongs to the peptidase C48 family.</text>
</comment>
<protein>
    <recommendedName>
        <fullName evidence="6">Ubiquitin-like protease family profile domain-containing protein</fullName>
    </recommendedName>
</protein>
<keyword evidence="3" id="KW-0645">Protease</keyword>
<dbReference type="EMBL" id="ML002435">
    <property type="protein sequence ID" value="RKP37871.1"/>
    <property type="molecule type" value="Genomic_DNA"/>
</dbReference>
<feature type="non-terminal residue" evidence="7">
    <location>
        <position position="1"/>
    </location>
</feature>
<keyword evidence="4" id="KW-0833">Ubl conjugation pathway</keyword>
<dbReference type="PANTHER" id="PTHR46896">
    <property type="entry name" value="SENTRIN-SPECIFIC PROTEASE"/>
    <property type="match status" value="1"/>
</dbReference>
<dbReference type="SUPFAM" id="SSF54001">
    <property type="entry name" value="Cysteine proteinases"/>
    <property type="match status" value="1"/>
</dbReference>
<evidence type="ECO:0000313" key="7">
    <source>
        <dbReference type="EMBL" id="RKP37871.1"/>
    </source>
</evidence>
<evidence type="ECO:0000256" key="2">
    <source>
        <dbReference type="ARBA" id="ARBA00022553"/>
    </source>
</evidence>
<gene>
    <name evidence="7" type="ORF">BJ085DRAFT_10093</name>
</gene>